<dbReference type="Pfam" id="PF00201">
    <property type="entry name" value="UDPGT"/>
    <property type="match status" value="1"/>
</dbReference>
<dbReference type="PANTHER" id="PTHR48046">
    <property type="entry name" value="UDP-GLYCOSYLTRANSFERASE 72E1"/>
    <property type="match status" value="1"/>
</dbReference>
<proteinExistence type="inferred from homology"/>
<evidence type="ECO:0000313" key="6">
    <source>
        <dbReference type="EMBL" id="PON60901.1"/>
    </source>
</evidence>
<dbReference type="Gene3D" id="3.40.50.2000">
    <property type="entry name" value="Glycogen Phosphorylase B"/>
    <property type="match status" value="2"/>
</dbReference>
<dbReference type="SUPFAM" id="SSF53756">
    <property type="entry name" value="UDP-Glycosyltransferase/glycogen phosphorylase"/>
    <property type="match status" value="1"/>
</dbReference>
<sequence>MAESTGHIVILPSPGISHLIPFAELAKRLVLHHNFHVTFLVLTTTRDLSDATKALLESLPAAVDSIFLPPVNFDDLPKYTKPSLKLSLSVTRSLPSLHHVLNSLLATNSNRLVAFLADAFGFEALEVAKGLNIPPYLFFPSNATSLSLFFHLPKLDETVSVRFMRDLPDPVKLPGCVPLHGKDLFDPIQDRKSEAYESFLNLSKRVVLAEGIIVNSFLELEPEALKAFQEDGGEYGTRIPLIYPVGPIVQTRSSSSNDGSECVSWLDIQPRGSVLYVSFGSGGTLSSDQLTELAFGLEMSGQKFLWVVKRPSNESASTAYLSEGQSQFDPADFLPNGFLERTRDRGLVVTYWAPQTQILSHGSTGGFISHCGWSSTLESVVNGVPLIAWPLFAEQKLNAVLLEEGLKVALRPKAEENGVVRREEIAKVVKVLMDKGSEEGKKVRDRMEELKQAAAKAIDTDGSSIKALSDLAYTLKNKAAN</sequence>
<evidence type="ECO:0000256" key="1">
    <source>
        <dbReference type="ARBA" id="ARBA00009995"/>
    </source>
</evidence>
<dbReference type="EMBL" id="JXTB01000126">
    <property type="protein sequence ID" value="PON60901.1"/>
    <property type="molecule type" value="Genomic_DNA"/>
</dbReference>
<protein>
    <recommendedName>
        <fullName evidence="5">Glycosyltransferase</fullName>
        <ecNumber evidence="5">2.4.1.-</ecNumber>
    </recommendedName>
</protein>
<dbReference type="GO" id="GO:0008194">
    <property type="term" value="F:UDP-glycosyltransferase activity"/>
    <property type="evidence" value="ECO:0007669"/>
    <property type="project" value="InterPro"/>
</dbReference>
<dbReference type="Proteomes" id="UP000237105">
    <property type="component" value="Unassembled WGS sequence"/>
</dbReference>
<keyword evidence="7" id="KW-1185">Reference proteome</keyword>
<dbReference type="PROSITE" id="PS00375">
    <property type="entry name" value="UDPGT"/>
    <property type="match status" value="1"/>
</dbReference>
<evidence type="ECO:0000256" key="5">
    <source>
        <dbReference type="RuleBase" id="RU362057"/>
    </source>
</evidence>
<evidence type="ECO:0000256" key="3">
    <source>
        <dbReference type="ARBA" id="ARBA00022679"/>
    </source>
</evidence>
<keyword evidence="2 4" id="KW-0328">Glycosyltransferase</keyword>
<evidence type="ECO:0000256" key="2">
    <source>
        <dbReference type="ARBA" id="ARBA00022676"/>
    </source>
</evidence>
<reference evidence="7" key="1">
    <citation type="submission" date="2016-06" db="EMBL/GenBank/DDBJ databases">
        <title>Parallel loss of symbiosis genes in relatives of nitrogen-fixing non-legume Parasponia.</title>
        <authorList>
            <person name="Van Velzen R."/>
            <person name="Holmer R."/>
            <person name="Bu F."/>
            <person name="Rutten L."/>
            <person name="Van Zeijl A."/>
            <person name="Liu W."/>
            <person name="Santuari L."/>
            <person name="Cao Q."/>
            <person name="Sharma T."/>
            <person name="Shen D."/>
            <person name="Roswanjaya Y."/>
            <person name="Wardhani T."/>
            <person name="Kalhor M.S."/>
            <person name="Jansen J."/>
            <person name="Van den Hoogen J."/>
            <person name="Gungor B."/>
            <person name="Hartog M."/>
            <person name="Hontelez J."/>
            <person name="Verver J."/>
            <person name="Yang W.-C."/>
            <person name="Schijlen E."/>
            <person name="Repin R."/>
            <person name="Schilthuizen M."/>
            <person name="Schranz E."/>
            <person name="Heidstra R."/>
            <person name="Miyata K."/>
            <person name="Fedorova E."/>
            <person name="Kohlen W."/>
            <person name="Bisseling T."/>
            <person name="Smit S."/>
            <person name="Geurts R."/>
        </authorList>
    </citation>
    <scope>NUCLEOTIDE SEQUENCE [LARGE SCALE GENOMIC DNA]</scope>
    <source>
        <strain evidence="7">cv. WU1-14</strain>
    </source>
</reference>
<dbReference type="CDD" id="cd03784">
    <property type="entry name" value="GT1_Gtf-like"/>
    <property type="match status" value="1"/>
</dbReference>
<accession>A0A2P5CIN6</accession>
<dbReference type="AlphaFoldDB" id="A0A2P5CIN6"/>
<organism evidence="6 7">
    <name type="scientific">Parasponia andersonii</name>
    <name type="common">Sponia andersonii</name>
    <dbReference type="NCBI Taxonomy" id="3476"/>
    <lineage>
        <taxon>Eukaryota</taxon>
        <taxon>Viridiplantae</taxon>
        <taxon>Streptophyta</taxon>
        <taxon>Embryophyta</taxon>
        <taxon>Tracheophyta</taxon>
        <taxon>Spermatophyta</taxon>
        <taxon>Magnoliopsida</taxon>
        <taxon>eudicotyledons</taxon>
        <taxon>Gunneridae</taxon>
        <taxon>Pentapetalae</taxon>
        <taxon>rosids</taxon>
        <taxon>fabids</taxon>
        <taxon>Rosales</taxon>
        <taxon>Cannabaceae</taxon>
        <taxon>Parasponia</taxon>
    </lineage>
</organism>
<gene>
    <name evidence="6" type="ORF">PanWU01x14_150300</name>
</gene>
<name>A0A2P5CIN6_PARAD</name>
<dbReference type="OrthoDB" id="5835829at2759"/>
<evidence type="ECO:0000313" key="7">
    <source>
        <dbReference type="Proteomes" id="UP000237105"/>
    </source>
</evidence>
<dbReference type="EC" id="2.4.1.-" evidence="5"/>
<dbReference type="PANTHER" id="PTHR48046:SF6">
    <property type="entry name" value="GLYCOSYLTRANSFERASE"/>
    <property type="match status" value="1"/>
</dbReference>
<evidence type="ECO:0000256" key="4">
    <source>
        <dbReference type="RuleBase" id="RU003718"/>
    </source>
</evidence>
<dbReference type="FunFam" id="3.40.50.2000:FF:000054">
    <property type="entry name" value="Glycosyltransferase"/>
    <property type="match status" value="1"/>
</dbReference>
<comment type="similarity">
    <text evidence="1 4">Belongs to the UDP-glycosyltransferase family.</text>
</comment>
<dbReference type="InterPro" id="IPR002213">
    <property type="entry name" value="UDP_glucos_trans"/>
</dbReference>
<dbReference type="InterPro" id="IPR035595">
    <property type="entry name" value="UDP_glycos_trans_CS"/>
</dbReference>
<keyword evidence="3 4" id="KW-0808">Transferase</keyword>
<dbReference type="FunFam" id="3.40.50.2000:FF:000051">
    <property type="entry name" value="Glycosyltransferase"/>
    <property type="match status" value="1"/>
</dbReference>
<comment type="caution">
    <text evidence="6">The sequence shown here is derived from an EMBL/GenBank/DDBJ whole genome shotgun (WGS) entry which is preliminary data.</text>
</comment>